<gene>
    <name evidence="3" type="ORF">TTHERM_01035510</name>
</gene>
<dbReference type="PANTHER" id="PTHR45676:SF41">
    <property type="entry name" value="RING-H2 FINGER PROTEIN ATL66"/>
    <property type="match status" value="1"/>
</dbReference>
<keyword evidence="4" id="KW-1185">Reference proteome</keyword>
<evidence type="ECO:0000313" key="3">
    <source>
        <dbReference type="EMBL" id="EAS07488.1"/>
    </source>
</evidence>
<dbReference type="STRING" id="312017.Q24IA9"/>
<dbReference type="KEGG" id="tet:TTHERM_01035510"/>
<feature type="domain" description="RING-type" evidence="2">
    <location>
        <begin position="125"/>
        <end position="167"/>
    </location>
</feature>
<dbReference type="OMA" id="ICLIEYE"/>
<dbReference type="PROSITE" id="PS50089">
    <property type="entry name" value="ZF_RING_2"/>
    <property type="match status" value="1"/>
</dbReference>
<keyword evidence="1" id="KW-0479">Metal-binding</keyword>
<proteinExistence type="predicted"/>
<dbReference type="Proteomes" id="UP000009168">
    <property type="component" value="Unassembled WGS sequence"/>
</dbReference>
<dbReference type="GO" id="GO:0016567">
    <property type="term" value="P:protein ubiquitination"/>
    <property type="evidence" value="ECO:0007669"/>
    <property type="project" value="UniProtKB-UniPathway"/>
</dbReference>
<dbReference type="RefSeq" id="XP_001027730.1">
    <property type="nucleotide sequence ID" value="XM_001027730.1"/>
</dbReference>
<evidence type="ECO:0000256" key="1">
    <source>
        <dbReference type="PROSITE-ProRule" id="PRU00175"/>
    </source>
</evidence>
<dbReference type="Gene3D" id="3.30.40.10">
    <property type="entry name" value="Zinc/RING finger domain, C3HC4 (zinc finger)"/>
    <property type="match status" value="1"/>
</dbReference>
<name>Q24IA9_TETTS</name>
<dbReference type="HOGENOM" id="CLU_1528209_0_0_1"/>
<evidence type="ECO:0000259" key="2">
    <source>
        <dbReference type="PROSITE" id="PS50089"/>
    </source>
</evidence>
<dbReference type="InterPro" id="IPR013083">
    <property type="entry name" value="Znf_RING/FYVE/PHD"/>
</dbReference>
<protein>
    <submittedName>
        <fullName evidence="3">Zinc finger, C3HC4 type (RING finger) protein</fullName>
    </submittedName>
</protein>
<keyword evidence="1" id="KW-0862">Zinc</keyword>
<dbReference type="AlphaFoldDB" id="Q24IA9"/>
<dbReference type="SMART" id="SM00184">
    <property type="entry name" value="RING"/>
    <property type="match status" value="1"/>
</dbReference>
<evidence type="ECO:0000313" key="4">
    <source>
        <dbReference type="Proteomes" id="UP000009168"/>
    </source>
</evidence>
<dbReference type="GeneID" id="7836158"/>
<dbReference type="EMBL" id="GG662225">
    <property type="protein sequence ID" value="EAS07488.1"/>
    <property type="molecule type" value="Genomic_DNA"/>
</dbReference>
<dbReference type="Pfam" id="PF13639">
    <property type="entry name" value="zf-RING_2"/>
    <property type="match status" value="1"/>
</dbReference>
<accession>Q24IA9</accession>
<dbReference type="OrthoDB" id="294186at2759"/>
<keyword evidence="1" id="KW-0863">Zinc-finger</keyword>
<reference evidence="4" key="1">
    <citation type="journal article" date="2006" name="PLoS Biol.">
        <title>Macronuclear genome sequence of the ciliate Tetrahymena thermophila, a model eukaryote.</title>
        <authorList>
            <person name="Eisen J.A."/>
            <person name="Coyne R.S."/>
            <person name="Wu M."/>
            <person name="Wu D."/>
            <person name="Thiagarajan M."/>
            <person name="Wortman J.R."/>
            <person name="Badger J.H."/>
            <person name="Ren Q."/>
            <person name="Amedeo P."/>
            <person name="Jones K.M."/>
            <person name="Tallon L.J."/>
            <person name="Delcher A.L."/>
            <person name="Salzberg S.L."/>
            <person name="Silva J.C."/>
            <person name="Haas B.J."/>
            <person name="Majoros W.H."/>
            <person name="Farzad M."/>
            <person name="Carlton J.M."/>
            <person name="Smith R.K. Jr."/>
            <person name="Garg J."/>
            <person name="Pearlman R.E."/>
            <person name="Karrer K.M."/>
            <person name="Sun L."/>
            <person name="Manning G."/>
            <person name="Elde N.C."/>
            <person name="Turkewitz A.P."/>
            <person name="Asai D.J."/>
            <person name="Wilkes D.E."/>
            <person name="Wang Y."/>
            <person name="Cai H."/>
            <person name="Collins K."/>
            <person name="Stewart B.A."/>
            <person name="Lee S.R."/>
            <person name="Wilamowska K."/>
            <person name="Weinberg Z."/>
            <person name="Ruzzo W.L."/>
            <person name="Wloga D."/>
            <person name="Gaertig J."/>
            <person name="Frankel J."/>
            <person name="Tsao C.-C."/>
            <person name="Gorovsky M.A."/>
            <person name="Keeling P.J."/>
            <person name="Waller R.F."/>
            <person name="Patron N.J."/>
            <person name="Cherry J.M."/>
            <person name="Stover N.A."/>
            <person name="Krieger C.J."/>
            <person name="del Toro C."/>
            <person name="Ryder H.F."/>
            <person name="Williamson S.C."/>
            <person name="Barbeau R.A."/>
            <person name="Hamilton E.P."/>
            <person name="Orias E."/>
        </authorList>
    </citation>
    <scope>NUCLEOTIDE SEQUENCE [LARGE SCALE GENOMIC DNA]</scope>
    <source>
        <strain evidence="4">SB210</strain>
    </source>
</reference>
<dbReference type="UniPathway" id="UPA00143"/>
<organism evidence="3 4">
    <name type="scientific">Tetrahymena thermophila (strain SB210)</name>
    <dbReference type="NCBI Taxonomy" id="312017"/>
    <lineage>
        <taxon>Eukaryota</taxon>
        <taxon>Sar</taxon>
        <taxon>Alveolata</taxon>
        <taxon>Ciliophora</taxon>
        <taxon>Intramacronucleata</taxon>
        <taxon>Oligohymenophorea</taxon>
        <taxon>Hymenostomatida</taxon>
        <taxon>Tetrahymenina</taxon>
        <taxon>Tetrahymenidae</taxon>
        <taxon>Tetrahymena</taxon>
    </lineage>
</organism>
<dbReference type="GO" id="GO:0008270">
    <property type="term" value="F:zinc ion binding"/>
    <property type="evidence" value="ECO:0007669"/>
    <property type="project" value="UniProtKB-KW"/>
</dbReference>
<dbReference type="InParanoid" id="Q24IA9"/>
<dbReference type="SUPFAM" id="SSF57850">
    <property type="entry name" value="RING/U-box"/>
    <property type="match status" value="1"/>
</dbReference>
<dbReference type="eggNOG" id="KOG0800">
    <property type="taxonomic scope" value="Eukaryota"/>
</dbReference>
<dbReference type="PANTHER" id="PTHR45676">
    <property type="entry name" value="RING-H2 FINGER PROTEIN ATL51-RELATED"/>
    <property type="match status" value="1"/>
</dbReference>
<sequence length="176" mass="20480">MVDLSGDQNLNINRGLSDHELEKLESITYENFQKQYQAQNQNQQSNLKEKTIKNQQNDFNNIDNNNININNNNNNNNSFQIKNNSLIQANKFTSVSPVNKSQHSIKSVNVFMNSLSVSLGDKDKCSICLIEYEIDEIVIVLPKCKHYFHYDCIKLWFQSNSKCPFCRDNIILRLQE</sequence>
<dbReference type="InterPro" id="IPR001841">
    <property type="entry name" value="Znf_RING"/>
</dbReference>